<dbReference type="SUPFAM" id="SSF50475">
    <property type="entry name" value="FMN-binding split barrel"/>
    <property type="match status" value="1"/>
</dbReference>
<dbReference type="Gene3D" id="2.30.110.10">
    <property type="entry name" value="Electron Transport, Fmn-binding Protein, Chain A"/>
    <property type="match status" value="1"/>
</dbReference>
<evidence type="ECO:0000259" key="2">
    <source>
        <dbReference type="Pfam" id="PF12766"/>
    </source>
</evidence>
<reference evidence="3" key="1">
    <citation type="submission" date="2014-11" db="EMBL/GenBank/DDBJ databases">
        <authorList>
            <person name="Otto D Thomas"/>
            <person name="Naeem Raeece"/>
        </authorList>
    </citation>
    <scope>NUCLEOTIDE SEQUENCE</scope>
</reference>
<organism evidence="3">
    <name type="scientific">Chromera velia CCMP2878</name>
    <dbReference type="NCBI Taxonomy" id="1169474"/>
    <lineage>
        <taxon>Eukaryota</taxon>
        <taxon>Sar</taxon>
        <taxon>Alveolata</taxon>
        <taxon>Colpodellida</taxon>
        <taxon>Chromeraceae</taxon>
        <taxon>Chromera</taxon>
    </lineage>
</organism>
<gene>
    <name evidence="3" type="ORF">Cvel_19066</name>
</gene>
<feature type="region of interest" description="Disordered" evidence="1">
    <location>
        <begin position="1"/>
        <end position="38"/>
    </location>
</feature>
<feature type="region of interest" description="Disordered" evidence="1">
    <location>
        <begin position="225"/>
        <end position="250"/>
    </location>
</feature>
<proteinExistence type="predicted"/>
<accession>A0A0G4FW12</accession>
<dbReference type="VEuPathDB" id="CryptoDB:Cvel_19066"/>
<dbReference type="InterPro" id="IPR012349">
    <property type="entry name" value="Split_barrel_FMN-bd"/>
</dbReference>
<dbReference type="PANTHER" id="PTHR28243:SF1">
    <property type="entry name" value="PYRIDOXAMINE 5'-PHOSPHATE OXIDASE ALR4036 FAMILY FMN-BINDING DOMAIN-CONTAINING PROTEIN"/>
    <property type="match status" value="1"/>
</dbReference>
<dbReference type="Pfam" id="PF12766">
    <property type="entry name" value="Pyridox_oxase_2"/>
    <property type="match status" value="1"/>
</dbReference>
<dbReference type="InterPro" id="IPR024624">
    <property type="entry name" value="Pyridox_Oxase_Alr4036_FMN-bd"/>
</dbReference>
<protein>
    <recommendedName>
        <fullName evidence="2">Pyridoxamine 5'-phosphate oxidase Alr4036 family FMN-binding domain-containing protein</fullName>
    </recommendedName>
</protein>
<feature type="domain" description="Pyridoxamine 5'-phosphate oxidase Alr4036 family FMN-binding" evidence="2">
    <location>
        <begin position="41"/>
        <end position="136"/>
    </location>
</feature>
<name>A0A0G4FW12_9ALVE</name>
<evidence type="ECO:0000313" key="3">
    <source>
        <dbReference type="EMBL" id="CEM19388.1"/>
    </source>
</evidence>
<feature type="compositionally biased region" description="Basic and acidic residues" evidence="1">
    <location>
        <begin position="15"/>
        <end position="25"/>
    </location>
</feature>
<evidence type="ECO:0000256" key="1">
    <source>
        <dbReference type="SAM" id="MobiDB-lite"/>
    </source>
</evidence>
<dbReference type="PANTHER" id="PTHR28243">
    <property type="entry name" value="AGL049CP"/>
    <property type="match status" value="1"/>
</dbReference>
<dbReference type="EMBL" id="CDMZ01000682">
    <property type="protein sequence ID" value="CEM19388.1"/>
    <property type="molecule type" value="Genomic_DNA"/>
</dbReference>
<dbReference type="UniPathway" id="UPA01068">
    <property type="reaction ID" value="UER00304"/>
</dbReference>
<dbReference type="GO" id="GO:0010181">
    <property type="term" value="F:FMN binding"/>
    <property type="evidence" value="ECO:0007669"/>
    <property type="project" value="InterPro"/>
</dbReference>
<sequence length="250" mass="28289">MATENKGLLDIGQEGDNRTTKPSRGDEEDSDGGETSLSLRPRWVSEVLRNLRIEKSNAASKYFQIATVSPDQRPSVRTVVFRGFVEKNSPEGVMKMITDGRSLKIGDLKHQPDCEVCWYFEKSREQFRIRCEATVVSHDHSDSKLIGLRKSQWNNISENARKQFIWPHPGKARPLGQDDKHLFSPDAPGAHEVAEHFCLILLAPYEIDWLALRTNERLIFRKASARGGADGETKGETTIESAWESERVNP</sequence>
<dbReference type="AlphaFoldDB" id="A0A0G4FW12"/>